<dbReference type="RefSeq" id="WP_386433936.1">
    <property type="nucleotide sequence ID" value="NZ_JBHSBB010000019.1"/>
</dbReference>
<dbReference type="SUPFAM" id="SSF160904">
    <property type="entry name" value="Jann2411-like"/>
    <property type="match status" value="1"/>
</dbReference>
<dbReference type="InterPro" id="IPR023286">
    <property type="entry name" value="ABATE_dom_sf"/>
</dbReference>
<name>A0ABV8HS55_9ACTN</name>
<evidence type="ECO:0000259" key="1">
    <source>
        <dbReference type="Pfam" id="PF11706"/>
    </source>
</evidence>
<keyword evidence="3" id="KW-1185">Reference proteome</keyword>
<comment type="caution">
    <text evidence="2">The sequence shown here is derived from an EMBL/GenBank/DDBJ whole genome shotgun (WGS) entry which is preliminary data.</text>
</comment>
<protein>
    <submittedName>
        <fullName evidence="2">CGNR zinc finger domain-containing protein</fullName>
    </submittedName>
</protein>
<accession>A0ABV8HS55</accession>
<sequence length="185" mass="19752">MVKTTTPAEREAAVPAGAVAVADLLNSRAYADLGDKLDSPGPAAAVLRPFGQEDGAAPSAARLDLVRAVRADLLDLVTAADPEDHAGKWSALSGRASSVTFRQEFAAPGRVRLRQVGGDLVVGGIVEAVAALVAAGDWSRMRLCANDECREAFYDTSRSRTRRWHSYEFCGNRTNVAAYRARHQA</sequence>
<gene>
    <name evidence="2" type="ORF">ACFO3J_26055</name>
</gene>
<dbReference type="InterPro" id="IPR010852">
    <property type="entry name" value="ABATE"/>
</dbReference>
<dbReference type="Pfam" id="PF11706">
    <property type="entry name" value="zf-CGNR"/>
    <property type="match status" value="1"/>
</dbReference>
<dbReference type="InterPro" id="IPR021005">
    <property type="entry name" value="Znf_CGNR"/>
</dbReference>
<dbReference type="Gene3D" id="1.10.3300.10">
    <property type="entry name" value="Jann2411-like domain"/>
    <property type="match status" value="1"/>
</dbReference>
<dbReference type="Proteomes" id="UP001595765">
    <property type="component" value="Unassembled WGS sequence"/>
</dbReference>
<organism evidence="2 3">
    <name type="scientific">Streptomyces polygonati</name>
    <dbReference type="NCBI Taxonomy" id="1617087"/>
    <lineage>
        <taxon>Bacteria</taxon>
        <taxon>Bacillati</taxon>
        <taxon>Actinomycetota</taxon>
        <taxon>Actinomycetes</taxon>
        <taxon>Kitasatosporales</taxon>
        <taxon>Streptomycetaceae</taxon>
        <taxon>Streptomyces</taxon>
    </lineage>
</organism>
<reference evidence="3" key="1">
    <citation type="journal article" date="2019" name="Int. J. Syst. Evol. Microbiol.">
        <title>The Global Catalogue of Microorganisms (GCM) 10K type strain sequencing project: providing services to taxonomists for standard genome sequencing and annotation.</title>
        <authorList>
            <consortium name="The Broad Institute Genomics Platform"/>
            <consortium name="The Broad Institute Genome Sequencing Center for Infectious Disease"/>
            <person name="Wu L."/>
            <person name="Ma J."/>
        </authorList>
    </citation>
    <scope>NUCLEOTIDE SEQUENCE [LARGE SCALE GENOMIC DNA]</scope>
    <source>
        <strain evidence="3">CGMCC 4.7237</strain>
    </source>
</reference>
<evidence type="ECO:0000313" key="2">
    <source>
        <dbReference type="EMBL" id="MFC4034905.1"/>
    </source>
</evidence>
<proteinExistence type="predicted"/>
<dbReference type="PANTHER" id="PTHR35525">
    <property type="entry name" value="BLL6575 PROTEIN"/>
    <property type="match status" value="1"/>
</dbReference>
<dbReference type="PANTHER" id="PTHR35525:SF3">
    <property type="entry name" value="BLL6575 PROTEIN"/>
    <property type="match status" value="1"/>
</dbReference>
<dbReference type="EMBL" id="JBHSBB010000019">
    <property type="protein sequence ID" value="MFC4034905.1"/>
    <property type="molecule type" value="Genomic_DNA"/>
</dbReference>
<evidence type="ECO:0000313" key="3">
    <source>
        <dbReference type="Proteomes" id="UP001595765"/>
    </source>
</evidence>
<feature type="domain" description="Zinc finger CGNR" evidence="1">
    <location>
        <begin position="140"/>
        <end position="183"/>
    </location>
</feature>